<keyword evidence="2" id="KW-1185">Reference proteome</keyword>
<proteinExistence type="predicted"/>
<evidence type="ECO:0000313" key="2">
    <source>
        <dbReference type="Proteomes" id="UP000219636"/>
    </source>
</evidence>
<reference evidence="2" key="1">
    <citation type="submission" date="2017-08" db="EMBL/GenBank/DDBJ databases">
        <authorList>
            <person name="Varghese N."/>
            <person name="Submissions S."/>
        </authorList>
    </citation>
    <scope>NUCLEOTIDE SEQUENCE [LARGE SCALE GENOMIC DNA]</scope>
    <source>
        <strain evidence="2">JC22</strain>
    </source>
</reference>
<accession>A0A285RA99</accession>
<evidence type="ECO:0000313" key="1">
    <source>
        <dbReference type="EMBL" id="SOB90619.1"/>
    </source>
</evidence>
<gene>
    <name evidence="1" type="ORF">SAMN05880501_101187</name>
</gene>
<dbReference type="SUPFAM" id="SSF50939">
    <property type="entry name" value="Sialidases"/>
    <property type="match status" value="1"/>
</dbReference>
<dbReference type="InterPro" id="IPR036278">
    <property type="entry name" value="Sialidase_sf"/>
</dbReference>
<dbReference type="RefSeq" id="WP_097071773.1">
    <property type="nucleotide sequence ID" value="NZ_OBMQ01000001.1"/>
</dbReference>
<dbReference type="AlphaFoldDB" id="A0A285RA99"/>
<dbReference type="EMBL" id="OBMQ01000001">
    <property type="protein sequence ID" value="SOB90619.1"/>
    <property type="molecule type" value="Genomic_DNA"/>
</dbReference>
<sequence length="96" mass="10340">MSGYKGDGVLTFAFNAKPDATSIVVMQSTDNGSTWTESNIISIYKNGSFQTGVTILDETHNGVRIDGLVHGITYKFKMVIIGGSYAGNTNVITHTY</sequence>
<name>A0A285RA99_9BACL</name>
<dbReference type="OrthoDB" id="291295at2"/>
<organism evidence="1 2">
    <name type="scientific">Ureibacillus xyleni</name>
    <dbReference type="NCBI Taxonomy" id="614648"/>
    <lineage>
        <taxon>Bacteria</taxon>
        <taxon>Bacillati</taxon>
        <taxon>Bacillota</taxon>
        <taxon>Bacilli</taxon>
        <taxon>Bacillales</taxon>
        <taxon>Caryophanaceae</taxon>
        <taxon>Ureibacillus</taxon>
    </lineage>
</organism>
<dbReference type="Proteomes" id="UP000219636">
    <property type="component" value="Unassembled WGS sequence"/>
</dbReference>
<protein>
    <submittedName>
        <fullName evidence="1">Uncharacterized protein</fullName>
    </submittedName>
</protein>